<reference evidence="2 3" key="1">
    <citation type="submission" date="2016-11" db="EMBL/GenBank/DDBJ databases">
        <authorList>
            <person name="Jaros S."/>
            <person name="Januszkiewicz K."/>
            <person name="Wedrychowicz H."/>
        </authorList>
    </citation>
    <scope>NUCLEOTIDE SEQUENCE [LARGE SCALE GENOMIC DNA]</scope>
    <source>
        <strain evidence="2 3">DSM 46144</strain>
    </source>
</reference>
<dbReference type="AlphaFoldDB" id="A0A1M7RKJ6"/>
<dbReference type="SMART" id="SM00331">
    <property type="entry name" value="PP2C_SIG"/>
    <property type="match status" value="1"/>
</dbReference>
<dbReference type="Gene3D" id="3.60.40.10">
    <property type="entry name" value="PPM-type phosphatase domain"/>
    <property type="match status" value="1"/>
</dbReference>
<dbReference type="InterPro" id="IPR001932">
    <property type="entry name" value="PPM-type_phosphatase-like_dom"/>
</dbReference>
<gene>
    <name evidence="2" type="ORF">SAMN05443668_11762</name>
</gene>
<dbReference type="STRING" id="134849.SAMN05443668_11762"/>
<dbReference type="PROSITE" id="PS51746">
    <property type="entry name" value="PPM_2"/>
    <property type="match status" value="1"/>
</dbReference>
<evidence type="ECO:0000313" key="3">
    <source>
        <dbReference type="Proteomes" id="UP000184440"/>
    </source>
</evidence>
<evidence type="ECO:0000259" key="1">
    <source>
        <dbReference type="PROSITE" id="PS51746"/>
    </source>
</evidence>
<dbReference type="SUPFAM" id="SSF81606">
    <property type="entry name" value="PP2C-like"/>
    <property type="match status" value="1"/>
</dbReference>
<dbReference type="SMART" id="SM00332">
    <property type="entry name" value="PP2Cc"/>
    <property type="match status" value="1"/>
</dbReference>
<sequence>MVLTCPNCAVTGADADLYCEECGGDLRAPSSQWLSSAAPGGRCGHCGAVGVRAGAYCAECGRRRGAGLDRAELELPGLAAVTDRGHRKHHNEDAVAIGAVADGVAAVVCDGVSTTPRADAAATAAADTGLRELLSALALGSEARAAAAEAFRRAFAAVARLAEVDPRNAPSCTYVSGTVTDSGITIGWVGDSRAYWVPAAGEPRCLTVDDALPAAVGAPLVRWVGADAGSIEVQVAVVEPPADGCLVLCSDGLSRYLPSAAALAGFTGVPPREAARRLTRLALDAGGADNIAVAVLSSPVTHPRGASL</sequence>
<accession>A0A1M7RKJ6</accession>
<feature type="domain" description="PPM-type phosphatase" evidence="1">
    <location>
        <begin position="77"/>
        <end position="298"/>
    </location>
</feature>
<dbReference type="EMBL" id="FRCS01000017">
    <property type="protein sequence ID" value="SHN46679.1"/>
    <property type="molecule type" value="Genomic_DNA"/>
</dbReference>
<name>A0A1M7RKJ6_9ACTN</name>
<dbReference type="Pfam" id="PF13672">
    <property type="entry name" value="PP2C_2"/>
    <property type="match status" value="1"/>
</dbReference>
<dbReference type="InterPro" id="IPR015655">
    <property type="entry name" value="PP2C"/>
</dbReference>
<dbReference type="PANTHER" id="PTHR47992">
    <property type="entry name" value="PROTEIN PHOSPHATASE"/>
    <property type="match status" value="1"/>
</dbReference>
<keyword evidence="3" id="KW-1185">Reference proteome</keyword>
<dbReference type="GO" id="GO:0004722">
    <property type="term" value="F:protein serine/threonine phosphatase activity"/>
    <property type="evidence" value="ECO:0007669"/>
    <property type="project" value="InterPro"/>
</dbReference>
<evidence type="ECO:0000313" key="2">
    <source>
        <dbReference type="EMBL" id="SHN46679.1"/>
    </source>
</evidence>
<organism evidence="2 3">
    <name type="scientific">Cryptosporangium aurantiacum</name>
    <dbReference type="NCBI Taxonomy" id="134849"/>
    <lineage>
        <taxon>Bacteria</taxon>
        <taxon>Bacillati</taxon>
        <taxon>Actinomycetota</taxon>
        <taxon>Actinomycetes</taxon>
        <taxon>Cryptosporangiales</taxon>
        <taxon>Cryptosporangiaceae</taxon>
        <taxon>Cryptosporangium</taxon>
    </lineage>
</organism>
<dbReference type="Proteomes" id="UP000184440">
    <property type="component" value="Unassembled WGS sequence"/>
</dbReference>
<dbReference type="InterPro" id="IPR036457">
    <property type="entry name" value="PPM-type-like_dom_sf"/>
</dbReference>
<protein>
    <submittedName>
        <fullName evidence="2">Serine/threonine protein phosphatase PrpC</fullName>
    </submittedName>
</protein>
<proteinExistence type="predicted"/>
<dbReference type="RefSeq" id="WP_073264042.1">
    <property type="nucleotide sequence ID" value="NZ_FRCS01000017.1"/>
</dbReference>